<proteinExistence type="predicted"/>
<reference evidence="1 2" key="1">
    <citation type="submission" date="2017-09" db="EMBL/GenBank/DDBJ databases">
        <title>WGS assembly of Aquilegia coerulea Goldsmith.</title>
        <authorList>
            <person name="Hodges S."/>
            <person name="Kramer E."/>
            <person name="Nordborg M."/>
            <person name="Tomkins J."/>
            <person name="Borevitz J."/>
            <person name="Derieg N."/>
            <person name="Yan J."/>
            <person name="Mihaltcheva S."/>
            <person name="Hayes R.D."/>
            <person name="Rokhsar D."/>
        </authorList>
    </citation>
    <scope>NUCLEOTIDE SEQUENCE [LARGE SCALE GENOMIC DNA]</scope>
    <source>
        <strain evidence="2">cv. Goldsmith</strain>
    </source>
</reference>
<protein>
    <submittedName>
        <fullName evidence="1">Uncharacterized protein</fullName>
    </submittedName>
</protein>
<dbReference type="Proteomes" id="UP000230069">
    <property type="component" value="Unassembled WGS sequence"/>
</dbReference>
<evidence type="ECO:0000313" key="2">
    <source>
        <dbReference type="Proteomes" id="UP000230069"/>
    </source>
</evidence>
<accession>A0A2G5F5U0</accession>
<gene>
    <name evidence="1" type="ORF">AQUCO_00201015v1</name>
</gene>
<dbReference type="InParanoid" id="A0A2G5F5U0"/>
<sequence length="77" mass="8703">MSKLLRQNSRCESQPLCNGFEWFSAAKKNKENQEKIDQEKITKNEGSVKLRIEGKLGMTAEGSGEDMAALIKQLQKM</sequence>
<keyword evidence="2" id="KW-1185">Reference proteome</keyword>
<organism evidence="1 2">
    <name type="scientific">Aquilegia coerulea</name>
    <name type="common">Rocky mountain columbine</name>
    <dbReference type="NCBI Taxonomy" id="218851"/>
    <lineage>
        <taxon>Eukaryota</taxon>
        <taxon>Viridiplantae</taxon>
        <taxon>Streptophyta</taxon>
        <taxon>Embryophyta</taxon>
        <taxon>Tracheophyta</taxon>
        <taxon>Spermatophyta</taxon>
        <taxon>Magnoliopsida</taxon>
        <taxon>Ranunculales</taxon>
        <taxon>Ranunculaceae</taxon>
        <taxon>Thalictroideae</taxon>
        <taxon>Aquilegia</taxon>
    </lineage>
</organism>
<name>A0A2G5F5U0_AQUCA</name>
<dbReference type="AlphaFoldDB" id="A0A2G5F5U0"/>
<dbReference type="OrthoDB" id="10482842at2759"/>
<dbReference type="EMBL" id="KZ305019">
    <property type="protein sequence ID" value="PIA63381.1"/>
    <property type="molecule type" value="Genomic_DNA"/>
</dbReference>
<evidence type="ECO:0000313" key="1">
    <source>
        <dbReference type="EMBL" id="PIA63381.1"/>
    </source>
</evidence>